<comment type="caution">
    <text evidence="1">The sequence shown here is derived from an EMBL/GenBank/DDBJ whole genome shotgun (WGS) entry which is preliminary data.</text>
</comment>
<dbReference type="Proteomes" id="UP000023435">
    <property type="component" value="Unassembled WGS sequence"/>
</dbReference>
<proteinExistence type="predicted"/>
<name>A0A108U518_9GAMM</name>
<sequence>MHAAPGRIGTHAVRSCKTGSKRPYGCYGPLIKGGCLARTAPACPTRGAWRRKTEGGCGRGPVLCSDALRTGAPMMCGEVRVRTWRRCGVPVATGLAASGLTAIEV</sequence>
<dbReference type="EMBL" id="JAJA02000001">
    <property type="protein sequence ID" value="KWS02666.1"/>
    <property type="molecule type" value="Genomic_DNA"/>
</dbReference>
<evidence type="ECO:0000313" key="2">
    <source>
        <dbReference type="Proteomes" id="UP000023435"/>
    </source>
</evidence>
<protein>
    <submittedName>
        <fullName evidence="1">Uncharacterized protein</fullName>
    </submittedName>
</protein>
<evidence type="ECO:0000313" key="1">
    <source>
        <dbReference type="EMBL" id="KWS02666.1"/>
    </source>
</evidence>
<accession>A0A108U518</accession>
<reference evidence="1 2" key="1">
    <citation type="journal article" date="2014" name="Genome Announc.">
        <title>Draft Genome Sequence of Lysobacter capsici AZ78, a Bacterium Antagonistic to Plant-Pathogenic Oomycetes.</title>
        <authorList>
            <person name="Puopolo G."/>
            <person name="Sonego P."/>
            <person name="Engelen K."/>
            <person name="Pertot I."/>
        </authorList>
    </citation>
    <scope>NUCLEOTIDE SEQUENCE [LARGE SCALE GENOMIC DNA]</scope>
    <source>
        <strain evidence="1 2">AZ78</strain>
    </source>
</reference>
<keyword evidence="2" id="KW-1185">Reference proteome</keyword>
<gene>
    <name evidence="1" type="ORF">AZ78_0210</name>
</gene>
<organism evidence="1 2">
    <name type="scientific">Lysobacter capsici AZ78</name>
    <dbReference type="NCBI Taxonomy" id="1444315"/>
    <lineage>
        <taxon>Bacteria</taxon>
        <taxon>Pseudomonadati</taxon>
        <taxon>Pseudomonadota</taxon>
        <taxon>Gammaproteobacteria</taxon>
        <taxon>Lysobacterales</taxon>
        <taxon>Lysobacteraceae</taxon>
        <taxon>Lysobacter</taxon>
    </lineage>
</organism>
<dbReference type="AlphaFoldDB" id="A0A108U518"/>